<comment type="function">
    <text evidence="4">Participates in transcription elongation, termination and antitermination.</text>
</comment>
<dbReference type="PANTHER" id="PTHR30265">
    <property type="entry name" value="RHO-INTERACTING TRANSCRIPTION TERMINATION FACTOR NUSG"/>
    <property type="match status" value="1"/>
</dbReference>
<evidence type="ECO:0000259" key="5">
    <source>
        <dbReference type="SMART" id="SM00738"/>
    </source>
</evidence>
<comment type="similarity">
    <text evidence="4">Belongs to the NusG family.</text>
</comment>
<dbReference type="Pfam" id="PF02357">
    <property type="entry name" value="NusG"/>
    <property type="match status" value="1"/>
</dbReference>
<protein>
    <recommendedName>
        <fullName evidence="4">Transcription termination/antitermination protein NusG</fullName>
    </recommendedName>
</protein>
<keyword evidence="2 4" id="KW-0805">Transcription regulation</keyword>
<keyword evidence="1 4" id="KW-0889">Transcription antitermination</keyword>
<dbReference type="SUPFAM" id="SSF82679">
    <property type="entry name" value="N-utilization substance G protein NusG, N-terminal domain"/>
    <property type="match status" value="1"/>
</dbReference>
<comment type="caution">
    <text evidence="6">The sequence shown here is derived from an EMBL/GenBank/DDBJ whole genome shotgun (WGS) entry which is preliminary data.</text>
</comment>
<dbReference type="EMBL" id="JACIDU010000005">
    <property type="protein sequence ID" value="MBB4103028.1"/>
    <property type="molecule type" value="Genomic_DNA"/>
</dbReference>
<evidence type="ECO:0000313" key="7">
    <source>
        <dbReference type="Proteomes" id="UP000584824"/>
    </source>
</evidence>
<evidence type="ECO:0000256" key="4">
    <source>
        <dbReference type="RuleBase" id="RU000538"/>
    </source>
</evidence>
<keyword evidence="7" id="KW-1185">Reference proteome</keyword>
<dbReference type="InterPro" id="IPR001062">
    <property type="entry name" value="Transcrpt_antiterm_NusG"/>
</dbReference>
<dbReference type="PROSITE" id="PS01014">
    <property type="entry name" value="NUSG"/>
    <property type="match status" value="1"/>
</dbReference>
<feature type="domain" description="NusG-like N-terminal" evidence="5">
    <location>
        <begin position="34"/>
        <end position="135"/>
    </location>
</feature>
<name>A0A7W6P0Y8_9HYPH</name>
<dbReference type="AlphaFoldDB" id="A0A7W6P0Y8"/>
<organism evidence="6 7">
    <name type="scientific">Allorhizobium borbori</name>
    <dbReference type="NCBI Taxonomy" id="485907"/>
    <lineage>
        <taxon>Bacteria</taxon>
        <taxon>Pseudomonadati</taxon>
        <taxon>Pseudomonadota</taxon>
        <taxon>Alphaproteobacteria</taxon>
        <taxon>Hyphomicrobiales</taxon>
        <taxon>Rhizobiaceae</taxon>
        <taxon>Rhizobium/Agrobacterium group</taxon>
        <taxon>Allorhizobium</taxon>
    </lineage>
</organism>
<dbReference type="SMART" id="SM00738">
    <property type="entry name" value="NGN"/>
    <property type="match status" value="1"/>
</dbReference>
<keyword evidence="3 4" id="KW-0804">Transcription</keyword>
<evidence type="ECO:0000256" key="1">
    <source>
        <dbReference type="ARBA" id="ARBA00022814"/>
    </source>
</evidence>
<dbReference type="RefSeq" id="WP_183791175.1">
    <property type="nucleotide sequence ID" value="NZ_JACIDU010000005.1"/>
</dbReference>
<proteinExistence type="inferred from homology"/>
<keyword evidence="4" id="KW-0806">Transcription termination</keyword>
<sequence length="203" mass="22704">MNGRNGRMMADAERRARMGLVGMACKDVPGFEKMARWIVAVCRPGTEARIYDDLSALGIECWCPMEKKRRPPRRGLKAQVIHTPLFRGYLFVRVIPTNEAFVGLLSASRLSGLMGHDGVPTLMPERIMERLRLSVAKRLKDQGDDDGSWWRDCHVTVTHGPFASFKAVVRALVGKGDKVKVDVEIFGRATPVELDIDSIRIGK</sequence>
<dbReference type="InterPro" id="IPR008991">
    <property type="entry name" value="Translation_prot_SH3-like_sf"/>
</dbReference>
<dbReference type="CDD" id="cd06091">
    <property type="entry name" value="KOW_NusG"/>
    <property type="match status" value="1"/>
</dbReference>
<dbReference type="InterPro" id="IPR036735">
    <property type="entry name" value="NGN_dom_sf"/>
</dbReference>
<dbReference type="InterPro" id="IPR015869">
    <property type="entry name" value="Transcrpt_antiterm_NusG_bac_CS"/>
</dbReference>
<dbReference type="PRINTS" id="PR00338">
    <property type="entry name" value="NUSGTNSCPFCT"/>
</dbReference>
<dbReference type="InterPro" id="IPR043425">
    <property type="entry name" value="NusG-like"/>
</dbReference>
<dbReference type="GO" id="GO:0032784">
    <property type="term" value="P:regulation of DNA-templated transcription elongation"/>
    <property type="evidence" value="ECO:0007669"/>
    <property type="project" value="InterPro"/>
</dbReference>
<reference evidence="6 7" key="1">
    <citation type="submission" date="2020-08" db="EMBL/GenBank/DDBJ databases">
        <title>Genomic Encyclopedia of Type Strains, Phase IV (KMG-IV): sequencing the most valuable type-strain genomes for metagenomic binning, comparative biology and taxonomic classification.</title>
        <authorList>
            <person name="Goeker M."/>
        </authorList>
    </citation>
    <scope>NUCLEOTIDE SEQUENCE [LARGE SCALE GENOMIC DNA]</scope>
    <source>
        <strain evidence="6 7">DSM 26385</strain>
    </source>
</reference>
<accession>A0A7W6P0Y8</accession>
<evidence type="ECO:0000313" key="6">
    <source>
        <dbReference type="EMBL" id="MBB4103028.1"/>
    </source>
</evidence>
<dbReference type="GO" id="GO:0031564">
    <property type="term" value="P:transcription antitermination"/>
    <property type="evidence" value="ECO:0007669"/>
    <property type="project" value="UniProtKB-KW"/>
</dbReference>
<dbReference type="Proteomes" id="UP000584824">
    <property type="component" value="Unassembled WGS sequence"/>
</dbReference>
<dbReference type="SUPFAM" id="SSF50104">
    <property type="entry name" value="Translation proteins SH3-like domain"/>
    <property type="match status" value="1"/>
</dbReference>
<evidence type="ECO:0000256" key="2">
    <source>
        <dbReference type="ARBA" id="ARBA00023015"/>
    </source>
</evidence>
<evidence type="ECO:0000256" key="3">
    <source>
        <dbReference type="ARBA" id="ARBA00023163"/>
    </source>
</evidence>
<dbReference type="GO" id="GO:0006354">
    <property type="term" value="P:DNA-templated transcription elongation"/>
    <property type="evidence" value="ECO:0007669"/>
    <property type="project" value="InterPro"/>
</dbReference>
<gene>
    <name evidence="6" type="ORF">GGQ66_001583</name>
</gene>
<dbReference type="Gene3D" id="3.30.70.940">
    <property type="entry name" value="NusG, N-terminal domain"/>
    <property type="match status" value="1"/>
</dbReference>
<dbReference type="PANTHER" id="PTHR30265:SF4">
    <property type="entry name" value="KOW MOTIF FAMILY PROTEIN, EXPRESSED"/>
    <property type="match status" value="1"/>
</dbReference>
<dbReference type="GO" id="GO:0006353">
    <property type="term" value="P:DNA-templated transcription termination"/>
    <property type="evidence" value="ECO:0007669"/>
    <property type="project" value="UniProtKB-KW"/>
</dbReference>
<dbReference type="InterPro" id="IPR006645">
    <property type="entry name" value="NGN-like_dom"/>
</dbReference>